<proteinExistence type="predicted"/>
<dbReference type="RefSeq" id="WP_114959027.1">
    <property type="nucleotide sequence ID" value="NZ_MSZW01000060.1"/>
</dbReference>
<evidence type="ECO:0000256" key="1">
    <source>
        <dbReference type="SAM" id="MobiDB-lite"/>
    </source>
</evidence>
<evidence type="ECO:0008006" key="4">
    <source>
        <dbReference type="Google" id="ProtNLM"/>
    </source>
</evidence>
<evidence type="ECO:0000313" key="3">
    <source>
        <dbReference type="Proteomes" id="UP000295414"/>
    </source>
</evidence>
<accession>A0A4R3NAT0</accession>
<gene>
    <name evidence="2" type="ORF">EDC34_101230</name>
</gene>
<feature type="compositionally biased region" description="Low complexity" evidence="1">
    <location>
        <begin position="1"/>
        <end position="24"/>
    </location>
</feature>
<evidence type="ECO:0000313" key="2">
    <source>
        <dbReference type="EMBL" id="TCT25904.1"/>
    </source>
</evidence>
<keyword evidence="3" id="KW-1185">Reference proteome</keyword>
<sequence>MAKTAKPAASDAAPQAASQTASAPRVRVRTVAALGQDGRRYRAGLGPFGRAAVEVAPTRAQLDALHADPFLIVEEA</sequence>
<dbReference type="OrthoDB" id="9376339at2"/>
<protein>
    <recommendedName>
        <fullName evidence="4">Mu-like prophage FluMu N-terminal domain-containing protein</fullName>
    </recommendedName>
</protein>
<comment type="caution">
    <text evidence="2">The sequence shown here is derived from an EMBL/GenBank/DDBJ whole genome shotgun (WGS) entry which is preliminary data.</text>
</comment>
<name>A0A4R3NAT0_9GAMM</name>
<feature type="region of interest" description="Disordered" evidence="1">
    <location>
        <begin position="1"/>
        <end position="26"/>
    </location>
</feature>
<reference evidence="2 3" key="1">
    <citation type="submission" date="2019-03" db="EMBL/GenBank/DDBJ databases">
        <title>Genomic Encyclopedia of Type Strains, Phase IV (KMG-IV): sequencing the most valuable type-strain genomes for metagenomic binning, comparative biology and taxonomic classification.</title>
        <authorList>
            <person name="Goeker M."/>
        </authorList>
    </citation>
    <scope>NUCLEOTIDE SEQUENCE [LARGE SCALE GENOMIC DNA]</scope>
    <source>
        <strain evidence="2 3">DSM 13605</strain>
    </source>
</reference>
<organism evidence="2 3">
    <name type="scientific">Thermomonas haemolytica</name>
    <dbReference type="NCBI Taxonomy" id="141949"/>
    <lineage>
        <taxon>Bacteria</taxon>
        <taxon>Pseudomonadati</taxon>
        <taxon>Pseudomonadota</taxon>
        <taxon>Gammaproteobacteria</taxon>
        <taxon>Lysobacterales</taxon>
        <taxon>Lysobacteraceae</taxon>
        <taxon>Thermomonas</taxon>
    </lineage>
</organism>
<dbReference type="AlphaFoldDB" id="A0A4R3NAT0"/>
<dbReference type="Proteomes" id="UP000295414">
    <property type="component" value="Unassembled WGS sequence"/>
</dbReference>
<dbReference type="EMBL" id="SMAP01000001">
    <property type="protein sequence ID" value="TCT25904.1"/>
    <property type="molecule type" value="Genomic_DNA"/>
</dbReference>